<evidence type="ECO:0000259" key="6">
    <source>
        <dbReference type="PROSITE" id="PS50118"/>
    </source>
</evidence>
<gene>
    <name evidence="7" type="ORF">AAF712_008494</name>
</gene>
<feature type="domain" description="HMG box" evidence="6">
    <location>
        <begin position="112"/>
        <end position="180"/>
    </location>
</feature>
<feature type="domain" description="HMG box" evidence="6">
    <location>
        <begin position="209"/>
        <end position="273"/>
    </location>
</feature>
<dbReference type="InterPro" id="IPR009071">
    <property type="entry name" value="HMG_box_dom"/>
</dbReference>
<evidence type="ECO:0000256" key="4">
    <source>
        <dbReference type="PROSITE-ProRule" id="PRU00267"/>
    </source>
</evidence>
<evidence type="ECO:0000313" key="8">
    <source>
        <dbReference type="Proteomes" id="UP001437256"/>
    </source>
</evidence>
<dbReference type="InterPro" id="IPR051762">
    <property type="entry name" value="UBF1"/>
</dbReference>
<name>A0ABR2ZTR7_9AGAR</name>
<keyword evidence="2 4" id="KW-0238">DNA-binding</keyword>
<dbReference type="EMBL" id="JBBXMP010000060">
    <property type="protein sequence ID" value="KAL0064549.1"/>
    <property type="molecule type" value="Genomic_DNA"/>
</dbReference>
<dbReference type="InterPro" id="IPR036910">
    <property type="entry name" value="HMG_box_dom_sf"/>
</dbReference>
<evidence type="ECO:0000313" key="7">
    <source>
        <dbReference type="EMBL" id="KAL0064549.1"/>
    </source>
</evidence>
<organism evidence="7 8">
    <name type="scientific">Marasmius tenuissimus</name>
    <dbReference type="NCBI Taxonomy" id="585030"/>
    <lineage>
        <taxon>Eukaryota</taxon>
        <taxon>Fungi</taxon>
        <taxon>Dikarya</taxon>
        <taxon>Basidiomycota</taxon>
        <taxon>Agaricomycotina</taxon>
        <taxon>Agaricomycetes</taxon>
        <taxon>Agaricomycetidae</taxon>
        <taxon>Agaricales</taxon>
        <taxon>Marasmiineae</taxon>
        <taxon>Marasmiaceae</taxon>
        <taxon>Marasmius</taxon>
    </lineage>
</organism>
<keyword evidence="8" id="KW-1185">Reference proteome</keyword>
<evidence type="ECO:0000256" key="5">
    <source>
        <dbReference type="SAM" id="MobiDB-lite"/>
    </source>
</evidence>
<dbReference type="Pfam" id="PF00505">
    <property type="entry name" value="HMG_box"/>
    <property type="match status" value="2"/>
</dbReference>
<proteinExistence type="predicted"/>
<evidence type="ECO:0000256" key="3">
    <source>
        <dbReference type="ARBA" id="ARBA00023242"/>
    </source>
</evidence>
<comment type="caution">
    <text evidence="7">The sequence shown here is derived from an EMBL/GenBank/DDBJ whole genome shotgun (WGS) entry which is preliminary data.</text>
</comment>
<sequence>MFASLRLGAVARLARTPVSMSLLGVRPLSTPAIIRRTFLTSSRVNEPTTSKASETKDKATKTTTKKTSAKKTAARKKAAPKKAKKAVATNKPGRPKVKKAEPKLDKALLIPPKRPITPYLAWQVEQNQALGKAKSLAEVHERSRTFSSQWKDVSESDKDKYSQQYTGELREWTQRYAEWYNRLTPEQLKAVRAIYRKKSVRLPKPAGQPTRPPAPFLSFYTEYKKQRPELTVVEASKQSAKAWNELPQATREGYQQRYYAAKEQYVKDLENYKQSFA</sequence>
<feature type="DNA-binding region" description="HMG box" evidence="4">
    <location>
        <begin position="112"/>
        <end position="180"/>
    </location>
</feature>
<comment type="subcellular location">
    <subcellularLocation>
        <location evidence="1">Nucleus</location>
    </subcellularLocation>
</comment>
<feature type="DNA-binding region" description="HMG box" evidence="4">
    <location>
        <begin position="209"/>
        <end position="273"/>
    </location>
</feature>
<dbReference type="SMART" id="SM00398">
    <property type="entry name" value="HMG"/>
    <property type="match status" value="2"/>
</dbReference>
<dbReference type="PANTHER" id="PTHR46318">
    <property type="entry name" value="UPSTREAM BINDING TRANSCRIPTION FACTOR"/>
    <property type="match status" value="1"/>
</dbReference>
<dbReference type="PROSITE" id="PS50118">
    <property type="entry name" value="HMG_BOX_2"/>
    <property type="match status" value="2"/>
</dbReference>
<dbReference type="SUPFAM" id="SSF47095">
    <property type="entry name" value="HMG-box"/>
    <property type="match status" value="2"/>
</dbReference>
<dbReference type="Proteomes" id="UP001437256">
    <property type="component" value="Unassembled WGS sequence"/>
</dbReference>
<dbReference type="PRINTS" id="PR00886">
    <property type="entry name" value="HIGHMOBLTY12"/>
</dbReference>
<feature type="compositionally biased region" description="Basic residues" evidence="5">
    <location>
        <begin position="63"/>
        <end position="85"/>
    </location>
</feature>
<evidence type="ECO:0000256" key="2">
    <source>
        <dbReference type="ARBA" id="ARBA00023125"/>
    </source>
</evidence>
<feature type="region of interest" description="Disordered" evidence="5">
    <location>
        <begin position="43"/>
        <end position="100"/>
    </location>
</feature>
<evidence type="ECO:0000256" key="1">
    <source>
        <dbReference type="ARBA" id="ARBA00004123"/>
    </source>
</evidence>
<keyword evidence="3 4" id="KW-0539">Nucleus</keyword>
<dbReference type="Gene3D" id="1.10.30.10">
    <property type="entry name" value="High mobility group box domain"/>
    <property type="match status" value="2"/>
</dbReference>
<accession>A0ABR2ZTR7</accession>
<protein>
    <recommendedName>
        <fullName evidence="6">HMG box domain-containing protein</fullName>
    </recommendedName>
</protein>
<reference evidence="7 8" key="1">
    <citation type="submission" date="2024-05" db="EMBL/GenBank/DDBJ databases">
        <title>A draft genome resource for the thread blight pathogen Marasmius tenuissimus strain MS-2.</title>
        <authorList>
            <person name="Yulfo-Soto G.E."/>
            <person name="Baruah I.K."/>
            <person name="Amoako-Attah I."/>
            <person name="Bukari Y."/>
            <person name="Meinhardt L.W."/>
            <person name="Bailey B.A."/>
            <person name="Cohen S.P."/>
        </authorList>
    </citation>
    <scope>NUCLEOTIDE SEQUENCE [LARGE SCALE GENOMIC DNA]</scope>
    <source>
        <strain evidence="7 8">MS-2</strain>
    </source>
</reference>